<keyword evidence="2" id="KW-1185">Reference proteome</keyword>
<dbReference type="Proteomes" id="UP001244640">
    <property type="component" value="Unassembled WGS sequence"/>
</dbReference>
<comment type="caution">
    <text evidence="1">The sequence shown here is derived from an EMBL/GenBank/DDBJ whole genome shotgun (WGS) entry which is preliminary data.</text>
</comment>
<evidence type="ECO:0000313" key="2">
    <source>
        <dbReference type="Proteomes" id="UP001244640"/>
    </source>
</evidence>
<sequence length="380" mass="44821">MMKKVIVYVGIFFLALGFSNCNKTDEQELSDVNVQSYFLSGIRPDYFRKLNFDSKEITDSIPIYLQIFKKTFDSSEESYKNGKFKSSNDLENYRLLMQYYSFYITALVSNYLDQNFDFKTINGDNRIGLFSRIEDGEKDFENKELNAMITEAYRIARDAYTINGYNDRAYGFFVLVNQIEKRFKRGDNLNDPIAHKLASDFVSYNLQDLKVIPVWNLLMPMVVFTNYKDPLNTFTNREMETILRTYDKRLVVPGTLPDIGGKFPEILGPIYKFDVNLKKIDWTIEQQKGEWSAEELEKFDENLKTMNMITNYLELQKSKLLNAWPYRASYQKRKEMLDEIRIYRNNINTYPKPELKHGINSVLFKKAYQCYSCHANSNMK</sequence>
<gene>
    <name evidence="1" type="ORF">QE382_004365</name>
</gene>
<dbReference type="EMBL" id="JAUTBA010000001">
    <property type="protein sequence ID" value="MDQ1152381.1"/>
    <property type="molecule type" value="Genomic_DNA"/>
</dbReference>
<name>A0ABU0UBZ5_9SPHI</name>
<accession>A0ABU0UBZ5</accession>
<proteinExistence type="predicted"/>
<reference evidence="1 2" key="1">
    <citation type="submission" date="2023-07" db="EMBL/GenBank/DDBJ databases">
        <title>Functional and genomic diversity of the sorghum phyllosphere microbiome.</title>
        <authorList>
            <person name="Shade A."/>
        </authorList>
    </citation>
    <scope>NUCLEOTIDE SEQUENCE [LARGE SCALE GENOMIC DNA]</scope>
    <source>
        <strain evidence="1 2">SORGH_AS_0892</strain>
    </source>
</reference>
<evidence type="ECO:0008006" key="3">
    <source>
        <dbReference type="Google" id="ProtNLM"/>
    </source>
</evidence>
<protein>
    <recommendedName>
        <fullName evidence="3">Cytochrome c domain-containing protein</fullName>
    </recommendedName>
</protein>
<dbReference type="RefSeq" id="WP_307187691.1">
    <property type="nucleotide sequence ID" value="NZ_JAUTBA010000001.1"/>
</dbReference>
<organism evidence="1 2">
    <name type="scientific">Sphingobacterium zeae</name>
    <dbReference type="NCBI Taxonomy" id="1776859"/>
    <lineage>
        <taxon>Bacteria</taxon>
        <taxon>Pseudomonadati</taxon>
        <taxon>Bacteroidota</taxon>
        <taxon>Sphingobacteriia</taxon>
        <taxon>Sphingobacteriales</taxon>
        <taxon>Sphingobacteriaceae</taxon>
        <taxon>Sphingobacterium</taxon>
    </lineage>
</organism>
<evidence type="ECO:0000313" key="1">
    <source>
        <dbReference type="EMBL" id="MDQ1152381.1"/>
    </source>
</evidence>